<dbReference type="Proteomes" id="UP000002743">
    <property type="component" value="Chromosome"/>
</dbReference>
<gene>
    <name evidence="1" type="ordered locus">Msip34_1614</name>
</gene>
<sequence length="129" mass="14095">METKYFVDTDGNYLGGFCGAEPPDGAIEISEPPAHGSDKFADGVWVVTPRLKTQFTSLEYLDRFTNAEQLAVVGATMNVPEVKLWYDRMLAASYVDINDPRVEAGINALIDAGLLNSERKSALLEPTPV</sequence>
<reference evidence="2" key="1">
    <citation type="submission" date="2009-07" db="EMBL/GenBank/DDBJ databases">
        <title>Complete sequence of chromosome of Methylovorus sp. SIP3-4.</title>
        <authorList>
            <person name="Lucas S."/>
            <person name="Copeland A."/>
            <person name="Lapidus A."/>
            <person name="Glavina del Rio T."/>
            <person name="Tice H."/>
            <person name="Bruce D."/>
            <person name="Goodwin L."/>
            <person name="Pitluck S."/>
            <person name="Clum A."/>
            <person name="Larimer F."/>
            <person name="Land M."/>
            <person name="Hauser L."/>
            <person name="Kyrpides N."/>
            <person name="Mikhailova N."/>
            <person name="Kayluzhnaya M."/>
            <person name="Chistoserdova L."/>
        </authorList>
    </citation>
    <scope>NUCLEOTIDE SEQUENCE [LARGE SCALE GENOMIC DNA]</scope>
    <source>
        <strain evidence="2">SIP3-4</strain>
    </source>
</reference>
<dbReference type="EMBL" id="CP001674">
    <property type="protein sequence ID" value="ACT50859.1"/>
    <property type="molecule type" value="Genomic_DNA"/>
</dbReference>
<proteinExistence type="predicted"/>
<dbReference type="STRING" id="582744.Msip34_1614"/>
<dbReference type="HOGENOM" id="CLU_1946296_0_0_4"/>
<keyword evidence="2" id="KW-1185">Reference proteome</keyword>
<evidence type="ECO:0000313" key="2">
    <source>
        <dbReference type="Proteomes" id="UP000002743"/>
    </source>
</evidence>
<dbReference type="RefSeq" id="WP_015830274.1">
    <property type="nucleotide sequence ID" value="NC_012969.1"/>
</dbReference>
<name>C6XE84_METGS</name>
<dbReference type="KEGG" id="mei:Msip34_1614"/>
<accession>C6XE84</accession>
<reference evidence="1 2" key="2">
    <citation type="journal article" date="2011" name="J. Bacteriol.">
        <title>Genomes of three methylotrophs from a single niche uncover genetic and metabolic divergence of Methylophilaceae.</title>
        <authorList>
            <person name="Lapidus A."/>
            <person name="Clum A."/>
            <person name="Labutti K."/>
            <person name="Kaluzhnaya M.G."/>
            <person name="Lim S."/>
            <person name="Beck D.A."/>
            <person name="Glavina Del Rio T."/>
            <person name="Nolan M."/>
            <person name="Mavromatis K."/>
            <person name="Huntemann M."/>
            <person name="Lucas S."/>
            <person name="Lidstrom M.E."/>
            <person name="Ivanova N."/>
            <person name="Chistoserdova L."/>
        </authorList>
    </citation>
    <scope>NUCLEOTIDE SEQUENCE [LARGE SCALE GENOMIC DNA]</scope>
    <source>
        <strain evidence="1 2">SIP3-4</strain>
    </source>
</reference>
<evidence type="ECO:0000313" key="1">
    <source>
        <dbReference type="EMBL" id="ACT50859.1"/>
    </source>
</evidence>
<dbReference type="eggNOG" id="ENOG50318K0">
    <property type="taxonomic scope" value="Bacteria"/>
</dbReference>
<dbReference type="OrthoDB" id="8657139at2"/>
<dbReference type="AlphaFoldDB" id="C6XE84"/>
<protein>
    <submittedName>
        <fullName evidence="1">Uncharacterized protein</fullName>
    </submittedName>
</protein>
<organism evidence="1 2">
    <name type="scientific">Methylovorus glucosotrophus (strain SIP3-4)</name>
    <dbReference type="NCBI Taxonomy" id="582744"/>
    <lineage>
        <taxon>Bacteria</taxon>
        <taxon>Pseudomonadati</taxon>
        <taxon>Pseudomonadota</taxon>
        <taxon>Betaproteobacteria</taxon>
        <taxon>Nitrosomonadales</taxon>
        <taxon>Methylophilaceae</taxon>
        <taxon>Methylovorus</taxon>
    </lineage>
</organism>